<organism evidence="1 2">
    <name type="scientific">Pseudomonas frederiksbergensis</name>
    <dbReference type="NCBI Taxonomy" id="104087"/>
    <lineage>
        <taxon>Bacteria</taxon>
        <taxon>Pseudomonadati</taxon>
        <taxon>Pseudomonadota</taxon>
        <taxon>Gammaproteobacteria</taxon>
        <taxon>Pseudomonadales</taxon>
        <taxon>Pseudomonadaceae</taxon>
        <taxon>Pseudomonas</taxon>
    </lineage>
</organism>
<accession>A0A423KF14</accession>
<evidence type="ECO:0000313" key="1">
    <source>
        <dbReference type="EMBL" id="RON51446.1"/>
    </source>
</evidence>
<dbReference type="Proteomes" id="UP000285349">
    <property type="component" value="Unassembled WGS sequence"/>
</dbReference>
<dbReference type="AlphaFoldDB" id="A0A423KF14"/>
<proteinExistence type="predicted"/>
<evidence type="ECO:0000313" key="2">
    <source>
        <dbReference type="Proteomes" id="UP000285349"/>
    </source>
</evidence>
<protein>
    <submittedName>
        <fullName evidence="1">Uncharacterized protein</fullName>
    </submittedName>
</protein>
<gene>
    <name evidence="1" type="ORF">BK666_04160</name>
</gene>
<dbReference type="RefSeq" id="WP_123508458.1">
    <property type="nucleotide sequence ID" value="NZ_MOBQ01000004.1"/>
</dbReference>
<name>A0A423KF14_9PSED</name>
<dbReference type="EMBL" id="MOBQ01000004">
    <property type="protein sequence ID" value="RON51446.1"/>
    <property type="molecule type" value="Genomic_DNA"/>
</dbReference>
<comment type="caution">
    <text evidence="1">The sequence shown here is derived from an EMBL/GenBank/DDBJ whole genome shotgun (WGS) entry which is preliminary data.</text>
</comment>
<sequence>MNNVTNISKNDIEALRPTIETFNKKEKESIADKLRALNNPLPAELLLCELQVPCTTGSSLDIVHKKERGLLLDMMNTSEFKTVCRLLCVPQDALFYCDEFRNLYAKTGDRRQNLTHLIDNHGRLSAHLDLLTLATLRCGRFIYSATDISVEQWHNFYGVAFAAHLKRIAGPLIPIKFPRAKTFNLGNYRELVNKSSPSPLTLTDEQRAHLASGASTLSRLLDPSRAVDIIRFNPRAELGRLFTTVNAQRQAAAWLRHVGWYGAAASETPSDADLYSLLVAGLLLEIDPSIGRDDSDQNLFGYALYAPQNTEMNRQQVMIALERQLITCGIAQPLSAPIVAHLLLAAIAPEFVVRGVPDSLLLGTTGWISLSHAAAHIETMIPGACCVMTYDEVMRYAQSQLVNAEQDELYTTMIIRPLLNWAALNGEIRYNPQGDYTKEDFIRASRRHDDYIESLRKCAEGLSTPLPTRESLARKELEKALPADQGVLERKVLRTHTYSVVPNANRHVPYEHSLLELYMSGDLLNAQGDGLSYDFRHDQSIAWLKEPQQYFRKLNNNLLGTFNETFEAYFSALSDALSTNARLTLSRLPLKDRLPLEYGDVNVYGVRKKIDNNRPFETENERKKARAKYGVIIRSHYQDKLHYYELFTLRGECYLQPAFQRLLDIPFTLQGRDDDYLSRIDIFSIAEEEHFPLDYNAYFSATRPITGTTSSVVVDLLWQRAMIKSGNTSISSLETFYSPRIAELVKKIFEVCPPINHDDLYEAAKGITLLERQRNQNVDNFHQVLNLIIPFKGCIEDLTSGDPEREVAGAVGCVLDGLSVMGAVLGTAPKILSVAMRAGSRASKVFSLGKVGAGFVASLINPLDGFPELVTAGTALTKKGTLLLSRSARSETARAAAHLRELNIVGQSKDISHTLNNPQVKQAKWLTYDNATTLFNLLIIKKGTDWYLLDLATMAPRGPKLNLSDFNILP</sequence>
<reference evidence="1 2" key="1">
    <citation type="submission" date="2016-10" db="EMBL/GenBank/DDBJ databases">
        <title>Comparative genome analysis of multiple Pseudomonas spp. focuses on biocontrol and plant growth promoting traits.</title>
        <authorList>
            <person name="Tao X.-Y."/>
            <person name="Taylor C.G."/>
        </authorList>
    </citation>
    <scope>NUCLEOTIDE SEQUENCE [LARGE SCALE GENOMIC DNA]</scope>
    <source>
        <strain evidence="1 2">37A10</strain>
    </source>
</reference>
<dbReference type="OrthoDB" id="7888920at2"/>